<keyword evidence="3" id="KW-0328">Glycosyltransferase</keyword>
<evidence type="ECO:0000313" key="4">
    <source>
        <dbReference type="Proteomes" id="UP001348397"/>
    </source>
</evidence>
<dbReference type="Proteomes" id="UP001348397">
    <property type="component" value="Unassembled WGS sequence"/>
</dbReference>
<name>A0ABU6HX22_9FLAO</name>
<keyword evidence="4" id="KW-1185">Reference proteome</keyword>
<dbReference type="InterPro" id="IPR028098">
    <property type="entry name" value="Glyco_trans_4-like_N"/>
</dbReference>
<dbReference type="InterPro" id="IPR050194">
    <property type="entry name" value="Glycosyltransferase_grp1"/>
</dbReference>
<evidence type="ECO:0000259" key="2">
    <source>
        <dbReference type="Pfam" id="PF13439"/>
    </source>
</evidence>
<dbReference type="InterPro" id="IPR001296">
    <property type="entry name" value="Glyco_trans_1"/>
</dbReference>
<evidence type="ECO:0000259" key="1">
    <source>
        <dbReference type="Pfam" id="PF00534"/>
    </source>
</evidence>
<dbReference type="PANTHER" id="PTHR45947">
    <property type="entry name" value="SULFOQUINOVOSYL TRANSFERASE SQD2"/>
    <property type="match status" value="1"/>
</dbReference>
<reference evidence="3 4" key="1">
    <citation type="submission" date="2024-01" db="EMBL/GenBank/DDBJ databases">
        <title>Chryseobacterium sp. T9W2-O.</title>
        <authorList>
            <person name="Maltman C."/>
        </authorList>
    </citation>
    <scope>NUCLEOTIDE SEQUENCE [LARGE SCALE GENOMIC DNA]</scope>
    <source>
        <strain evidence="3 4">T9W2-O</strain>
    </source>
</reference>
<dbReference type="Gene3D" id="3.40.50.2000">
    <property type="entry name" value="Glycogen Phosphorylase B"/>
    <property type="match status" value="2"/>
</dbReference>
<gene>
    <name evidence="3" type="ORF">SOP96_17980</name>
</gene>
<sequence length="390" mass="44307">MKITHTVGSFGKASYGLGSISIGLAKAQLELGEDISVWSSDTEETILWSSENYGFPRERLFGFPQTFPFIKASCKEIRKASNDKSIDIVHQHSLWTSQSIITSILRDNGAKTIIAAHGTLAEHTLENSKLKKKIALSLFERRNLEKASVLHATSEYEIEDFRRLGLKNPIAYIENGVGSKALLEKGNGDQFKSKYHLPKDKKVLLYLSRITPKKGLDMLLPAVSELQEKFNEWILVIVGNNEFNYQPEVEAMINALQLNDKVFIIEPQFGAAKYNVFEASDFFILPSYSEGSPMVIVEALAYGLPVITTKSSSWRDLNDFHTGFWVDINKDHIKQALKSMTDLSDEELNQYSNNAKKLIKKKYLWDEISKKTIELYEWIAFKGDKPDFIY</sequence>
<dbReference type="RefSeq" id="WP_326322274.1">
    <property type="nucleotide sequence ID" value="NZ_JAYLAA010000059.1"/>
</dbReference>
<accession>A0ABU6HX22</accession>
<feature type="domain" description="Glycosyltransferase subfamily 4-like N-terminal" evidence="2">
    <location>
        <begin position="24"/>
        <end position="177"/>
    </location>
</feature>
<dbReference type="EMBL" id="JAYLAA010000059">
    <property type="protein sequence ID" value="MEC3877609.1"/>
    <property type="molecule type" value="Genomic_DNA"/>
</dbReference>
<keyword evidence="3" id="KW-0808">Transferase</keyword>
<dbReference type="EC" id="2.4.-.-" evidence="3"/>
<dbReference type="GO" id="GO:0016757">
    <property type="term" value="F:glycosyltransferase activity"/>
    <property type="evidence" value="ECO:0007669"/>
    <property type="project" value="UniProtKB-KW"/>
</dbReference>
<dbReference type="Pfam" id="PF00534">
    <property type="entry name" value="Glycos_transf_1"/>
    <property type="match status" value="1"/>
</dbReference>
<dbReference type="Pfam" id="PF13439">
    <property type="entry name" value="Glyco_transf_4"/>
    <property type="match status" value="1"/>
</dbReference>
<dbReference type="PANTHER" id="PTHR45947:SF3">
    <property type="entry name" value="SULFOQUINOVOSYL TRANSFERASE SQD2"/>
    <property type="match status" value="1"/>
</dbReference>
<organism evidence="3 4">
    <name type="scientific">Chryseobacterium salviniae</name>
    <dbReference type="NCBI Taxonomy" id="3101750"/>
    <lineage>
        <taxon>Bacteria</taxon>
        <taxon>Pseudomonadati</taxon>
        <taxon>Bacteroidota</taxon>
        <taxon>Flavobacteriia</taxon>
        <taxon>Flavobacteriales</taxon>
        <taxon>Weeksellaceae</taxon>
        <taxon>Chryseobacterium group</taxon>
        <taxon>Chryseobacterium</taxon>
    </lineage>
</organism>
<evidence type="ECO:0000313" key="3">
    <source>
        <dbReference type="EMBL" id="MEC3877609.1"/>
    </source>
</evidence>
<dbReference type="SUPFAM" id="SSF53756">
    <property type="entry name" value="UDP-Glycosyltransferase/glycogen phosphorylase"/>
    <property type="match status" value="1"/>
</dbReference>
<protein>
    <submittedName>
        <fullName evidence="3">Glycosyltransferase</fullName>
        <ecNumber evidence="3">2.4.-.-</ecNumber>
    </submittedName>
</protein>
<proteinExistence type="predicted"/>
<feature type="domain" description="Glycosyl transferase family 1" evidence="1">
    <location>
        <begin position="191"/>
        <end position="357"/>
    </location>
</feature>
<comment type="caution">
    <text evidence="3">The sequence shown here is derived from an EMBL/GenBank/DDBJ whole genome shotgun (WGS) entry which is preliminary data.</text>
</comment>